<gene>
    <name evidence="1" type="ORF">HD593_006110</name>
</gene>
<proteinExistence type="predicted"/>
<evidence type="ECO:0000313" key="1">
    <source>
        <dbReference type="EMBL" id="MBB6551315.1"/>
    </source>
</evidence>
<sequence length="36" mass="4032">MESQPHAVRVGYYVSENCGHHVNEAETMDLVVDEEG</sequence>
<organism evidence="1 2">
    <name type="scientific">Nonomuraea rubra</name>
    <dbReference type="NCBI Taxonomy" id="46180"/>
    <lineage>
        <taxon>Bacteria</taxon>
        <taxon>Bacillati</taxon>
        <taxon>Actinomycetota</taxon>
        <taxon>Actinomycetes</taxon>
        <taxon>Streptosporangiales</taxon>
        <taxon>Streptosporangiaceae</taxon>
        <taxon>Nonomuraea</taxon>
    </lineage>
</organism>
<dbReference type="EMBL" id="JACHMI010000001">
    <property type="protein sequence ID" value="MBB6551315.1"/>
    <property type="molecule type" value="Genomic_DNA"/>
</dbReference>
<reference evidence="1 2" key="1">
    <citation type="submission" date="2020-08" db="EMBL/GenBank/DDBJ databases">
        <title>Sequencing the genomes of 1000 actinobacteria strains.</title>
        <authorList>
            <person name="Klenk H.-P."/>
        </authorList>
    </citation>
    <scope>NUCLEOTIDE SEQUENCE [LARGE SCALE GENOMIC DNA]</scope>
    <source>
        <strain evidence="1 2">DSM 43768</strain>
    </source>
</reference>
<evidence type="ECO:0000313" key="2">
    <source>
        <dbReference type="Proteomes" id="UP000565579"/>
    </source>
</evidence>
<dbReference type="Proteomes" id="UP000565579">
    <property type="component" value="Unassembled WGS sequence"/>
</dbReference>
<comment type="caution">
    <text evidence="1">The sequence shown here is derived from an EMBL/GenBank/DDBJ whole genome shotgun (WGS) entry which is preliminary data.</text>
</comment>
<keyword evidence="2" id="KW-1185">Reference proteome</keyword>
<protein>
    <submittedName>
        <fullName evidence="1">Uncharacterized protein</fullName>
    </submittedName>
</protein>
<accession>A0A7X0NX97</accession>
<name>A0A7X0NX97_9ACTN</name>
<dbReference type="AlphaFoldDB" id="A0A7X0NX97"/>